<dbReference type="InterPro" id="IPR012336">
    <property type="entry name" value="Thioredoxin-like_fold"/>
</dbReference>
<comment type="catalytic activity">
    <reaction evidence="7">
        <text>[protein]-dithiol + NADP(+) = [protein]-disulfide + NADPH + H(+)</text>
        <dbReference type="Rhea" id="RHEA:18753"/>
        <dbReference type="Rhea" id="RHEA-COMP:10593"/>
        <dbReference type="Rhea" id="RHEA-COMP:10594"/>
        <dbReference type="ChEBI" id="CHEBI:15378"/>
        <dbReference type="ChEBI" id="CHEBI:29950"/>
        <dbReference type="ChEBI" id="CHEBI:50058"/>
        <dbReference type="ChEBI" id="CHEBI:57783"/>
        <dbReference type="ChEBI" id="CHEBI:58349"/>
        <dbReference type="EC" id="1.8.1.8"/>
    </reaction>
</comment>
<dbReference type="InterPro" id="IPR052259">
    <property type="entry name" value="Nucleoredoxin-like"/>
</dbReference>
<evidence type="ECO:0000313" key="10">
    <source>
        <dbReference type="WBParaSite" id="SVE_0653700.1"/>
    </source>
</evidence>
<dbReference type="AlphaFoldDB" id="A0A0K0FCH2"/>
<dbReference type="GO" id="GO:0047134">
    <property type="term" value="F:protein-disulfide reductase [NAD(P)H] activity"/>
    <property type="evidence" value="ECO:0007669"/>
    <property type="project" value="UniProtKB-EC"/>
</dbReference>
<dbReference type="Pfam" id="PF13905">
    <property type="entry name" value="Thioredoxin_8"/>
    <property type="match status" value="1"/>
</dbReference>
<keyword evidence="9" id="KW-1185">Reference proteome</keyword>
<comment type="catalytic activity">
    <reaction evidence="6">
        <text>[protein]-dithiol + NAD(+) = [protein]-disulfide + NADH + H(+)</text>
        <dbReference type="Rhea" id="RHEA:18749"/>
        <dbReference type="Rhea" id="RHEA-COMP:10593"/>
        <dbReference type="Rhea" id="RHEA-COMP:10594"/>
        <dbReference type="ChEBI" id="CHEBI:15378"/>
        <dbReference type="ChEBI" id="CHEBI:29950"/>
        <dbReference type="ChEBI" id="CHEBI:50058"/>
        <dbReference type="ChEBI" id="CHEBI:57540"/>
        <dbReference type="ChEBI" id="CHEBI:57945"/>
        <dbReference type="EC" id="1.8.1.8"/>
    </reaction>
</comment>
<dbReference type="EC" id="1.8.1.8" evidence="1"/>
<accession>A0A0K0FCH2</accession>
<dbReference type="Proteomes" id="UP000035680">
    <property type="component" value="Unassembled WGS sequence"/>
</dbReference>
<reference evidence="10" key="2">
    <citation type="submission" date="2015-08" db="UniProtKB">
        <authorList>
            <consortium name="WormBaseParasite"/>
        </authorList>
    </citation>
    <scope>IDENTIFICATION</scope>
</reference>
<dbReference type="SUPFAM" id="SSF52833">
    <property type="entry name" value="Thioredoxin-like"/>
    <property type="match status" value="1"/>
</dbReference>
<evidence type="ECO:0000313" key="9">
    <source>
        <dbReference type="Proteomes" id="UP000035680"/>
    </source>
</evidence>
<dbReference type="WBParaSite" id="SVE_0653700.1">
    <property type="protein sequence ID" value="SVE_0653700.1"/>
    <property type="gene ID" value="SVE_0653700"/>
</dbReference>
<dbReference type="STRING" id="75913.A0A0K0FCH2"/>
<sequence length="190" mass="21631">MSQHGKKRLQQKQLLVSNTLKNVIYNNGKGHIIQFRHGSNVANLFKSSSLVKPDGGLGKGNDLLKNKLTALYFSASWCGPCKQFTPHLKTFYDKVNKDGKQFEVIFVSLDRDEKSMERYYEEHMGKWLRTEYNSDLIHGLTDECNVSSIPALKIVNENGDVLGIHAREEIMRDGGDDSEGLLQRWKKMAI</sequence>
<reference evidence="9" key="1">
    <citation type="submission" date="2014-07" db="EMBL/GenBank/DDBJ databases">
        <authorList>
            <person name="Martin A.A"/>
            <person name="De Silva N."/>
        </authorList>
    </citation>
    <scope>NUCLEOTIDE SEQUENCE</scope>
</reference>
<keyword evidence="3" id="KW-0560">Oxidoreductase</keyword>
<evidence type="ECO:0000259" key="8">
    <source>
        <dbReference type="PROSITE" id="PS51352"/>
    </source>
</evidence>
<proteinExistence type="inferred from homology"/>
<evidence type="ECO:0000256" key="7">
    <source>
        <dbReference type="ARBA" id="ARBA00047804"/>
    </source>
</evidence>
<dbReference type="InterPro" id="IPR013766">
    <property type="entry name" value="Thioredoxin_domain"/>
</dbReference>
<feature type="domain" description="Thioredoxin" evidence="8">
    <location>
        <begin position="9"/>
        <end position="190"/>
    </location>
</feature>
<evidence type="ECO:0000256" key="4">
    <source>
        <dbReference type="ARBA" id="ARBA00023027"/>
    </source>
</evidence>
<keyword evidence="2" id="KW-0677">Repeat</keyword>
<dbReference type="Gene3D" id="3.40.30.10">
    <property type="entry name" value="Glutaredoxin"/>
    <property type="match status" value="1"/>
</dbReference>
<name>A0A0K0FCH2_STRVS</name>
<dbReference type="CDD" id="cd02964">
    <property type="entry name" value="TryX_like_family"/>
    <property type="match status" value="1"/>
</dbReference>
<organism evidence="9 10">
    <name type="scientific">Strongyloides venezuelensis</name>
    <name type="common">Threadworm</name>
    <dbReference type="NCBI Taxonomy" id="75913"/>
    <lineage>
        <taxon>Eukaryota</taxon>
        <taxon>Metazoa</taxon>
        <taxon>Ecdysozoa</taxon>
        <taxon>Nematoda</taxon>
        <taxon>Chromadorea</taxon>
        <taxon>Rhabditida</taxon>
        <taxon>Tylenchina</taxon>
        <taxon>Panagrolaimomorpha</taxon>
        <taxon>Strongyloidoidea</taxon>
        <taxon>Strongyloididae</taxon>
        <taxon>Strongyloides</taxon>
    </lineage>
</organism>
<dbReference type="PROSITE" id="PS51352">
    <property type="entry name" value="THIOREDOXIN_2"/>
    <property type="match status" value="1"/>
</dbReference>
<evidence type="ECO:0000256" key="5">
    <source>
        <dbReference type="ARBA" id="ARBA00025782"/>
    </source>
</evidence>
<keyword evidence="4" id="KW-0520">NAD</keyword>
<dbReference type="PANTHER" id="PTHR13871:SF96">
    <property type="entry name" value="THIOREDOXIN DOMAIN-CONTAINING PROTEIN"/>
    <property type="match status" value="1"/>
</dbReference>
<evidence type="ECO:0000256" key="3">
    <source>
        <dbReference type="ARBA" id="ARBA00023002"/>
    </source>
</evidence>
<dbReference type="PANTHER" id="PTHR13871">
    <property type="entry name" value="THIOREDOXIN"/>
    <property type="match status" value="1"/>
</dbReference>
<evidence type="ECO:0000256" key="1">
    <source>
        <dbReference type="ARBA" id="ARBA00012612"/>
    </source>
</evidence>
<protein>
    <recommendedName>
        <fullName evidence="1">protein-disulfide reductase</fullName>
        <ecNumber evidence="1">1.8.1.8</ecNumber>
    </recommendedName>
</protein>
<comment type="similarity">
    <text evidence="5">Belongs to the nucleoredoxin family.</text>
</comment>
<evidence type="ECO:0000256" key="6">
    <source>
        <dbReference type="ARBA" id="ARBA00047388"/>
    </source>
</evidence>
<dbReference type="InterPro" id="IPR036249">
    <property type="entry name" value="Thioredoxin-like_sf"/>
</dbReference>
<evidence type="ECO:0000256" key="2">
    <source>
        <dbReference type="ARBA" id="ARBA00022737"/>
    </source>
</evidence>